<dbReference type="PRINTS" id="PR00792">
    <property type="entry name" value="PEPSIN"/>
</dbReference>
<comment type="caution">
    <text evidence="7">The sequence shown here is derived from an EMBL/GenBank/DDBJ whole genome shotgun (WGS) entry which is preliminary data.</text>
</comment>
<dbReference type="SUPFAM" id="SSF50630">
    <property type="entry name" value="Acid proteases"/>
    <property type="match status" value="1"/>
</dbReference>
<dbReference type="Proteomes" id="UP000298390">
    <property type="component" value="Unassembled WGS sequence"/>
</dbReference>
<evidence type="ECO:0000259" key="6">
    <source>
        <dbReference type="PROSITE" id="PS51767"/>
    </source>
</evidence>
<dbReference type="PANTHER" id="PTHR47966">
    <property type="entry name" value="BETA-SITE APP-CLEAVING ENZYME, ISOFORM A-RELATED"/>
    <property type="match status" value="1"/>
</dbReference>
<feature type="signal peptide" evidence="5">
    <location>
        <begin position="1"/>
        <end position="18"/>
    </location>
</feature>
<feature type="domain" description="Peptidase A1" evidence="6">
    <location>
        <begin position="113"/>
        <end position="414"/>
    </location>
</feature>
<keyword evidence="5" id="KW-0732">Signal</keyword>
<dbReference type="InterPro" id="IPR033121">
    <property type="entry name" value="PEPTIDASE_A1"/>
</dbReference>
<dbReference type="AlphaFoldDB" id="A0A4Y9YJL7"/>
<comment type="similarity">
    <text evidence="1 4">Belongs to the peptidase A1 family.</text>
</comment>
<dbReference type="PROSITE" id="PS51767">
    <property type="entry name" value="PEPTIDASE_A1"/>
    <property type="match status" value="1"/>
</dbReference>
<dbReference type="InterPro" id="IPR021109">
    <property type="entry name" value="Peptidase_aspartic_dom_sf"/>
</dbReference>
<dbReference type="FunFam" id="2.40.70.10:FF:000008">
    <property type="entry name" value="Cathepsin D"/>
    <property type="match status" value="1"/>
</dbReference>
<dbReference type="PROSITE" id="PS00141">
    <property type="entry name" value="ASP_PROTEASE"/>
    <property type="match status" value="1"/>
</dbReference>
<dbReference type="InterPro" id="IPR001461">
    <property type="entry name" value="Aspartic_peptidase_A1"/>
</dbReference>
<sequence length="417" mass="43760">MFCKVSLLAVALALIASATPVIHETGIRIPIQKRSFLTKADGTVDREALIRETVRVKNKHRRNLITIDHKIGLASYAKGAYIPPVAKVPSSVQKRLEARQSEALTDQEGGAEWTGTITIGTPPQSFIIDFDTGSSDLWVPSSSCSGCDAEHSYSASESSTSEEQSGTFKIEYGDGSEASGPIYTDDVSVAGVAVTGQTLSAVTSESGDLVGDAADGLMGMAFPALSNLDADPYFWTAIEQSVVSSGEFSFYLAESGSELYIGGSDSSLYSGDPEFHDVSSNSGFWQISGASISINGETVASGFDTIIDSGTTLMYGPTSAVNTMYGQASGAESLGNGDFGFSCSDFPKVEVSWGGNTFDISNAFNLGQAENGLCQAALAGEDLGLGENVWLFGDTVMQSLYTIFSVDQNAVGFAELA</sequence>
<dbReference type="PANTHER" id="PTHR47966:SF57">
    <property type="entry name" value="PEPTIDASE A1 DOMAIN-CONTAINING PROTEIN"/>
    <property type="match status" value="1"/>
</dbReference>
<protein>
    <recommendedName>
        <fullName evidence="6">Peptidase A1 domain-containing protein</fullName>
    </recommendedName>
</protein>
<evidence type="ECO:0000256" key="2">
    <source>
        <dbReference type="ARBA" id="ARBA00022750"/>
    </source>
</evidence>
<dbReference type="InterPro" id="IPR034164">
    <property type="entry name" value="Pepsin-like_dom"/>
</dbReference>
<evidence type="ECO:0000313" key="8">
    <source>
        <dbReference type="Proteomes" id="UP000298390"/>
    </source>
</evidence>
<dbReference type="GO" id="GO:0006508">
    <property type="term" value="P:proteolysis"/>
    <property type="evidence" value="ECO:0007669"/>
    <property type="project" value="UniProtKB-KW"/>
</dbReference>
<keyword evidence="4" id="KW-0378">Hydrolase</keyword>
<accession>A0A4Y9YJL7</accession>
<gene>
    <name evidence="7" type="ORF">EVJ58_g4213</name>
</gene>
<name>A0A4Y9YJL7_9APHY</name>
<feature type="chain" id="PRO_5021349325" description="Peptidase A1 domain-containing protein" evidence="5">
    <location>
        <begin position="19"/>
        <end position="417"/>
    </location>
</feature>
<proteinExistence type="inferred from homology"/>
<evidence type="ECO:0000256" key="5">
    <source>
        <dbReference type="SAM" id="SignalP"/>
    </source>
</evidence>
<dbReference type="EMBL" id="SEKV01000188">
    <property type="protein sequence ID" value="TFY61903.1"/>
    <property type="molecule type" value="Genomic_DNA"/>
</dbReference>
<evidence type="ECO:0000313" key="7">
    <source>
        <dbReference type="EMBL" id="TFY61903.1"/>
    </source>
</evidence>
<feature type="active site" evidence="3">
    <location>
        <position position="308"/>
    </location>
</feature>
<keyword evidence="2 4" id="KW-0064">Aspartyl protease</keyword>
<dbReference type="Gene3D" id="2.40.70.10">
    <property type="entry name" value="Acid Proteases"/>
    <property type="match status" value="2"/>
</dbReference>
<evidence type="ECO:0000256" key="3">
    <source>
        <dbReference type="PIRSR" id="PIRSR601461-1"/>
    </source>
</evidence>
<evidence type="ECO:0000256" key="4">
    <source>
        <dbReference type="RuleBase" id="RU000454"/>
    </source>
</evidence>
<evidence type="ECO:0000256" key="1">
    <source>
        <dbReference type="ARBA" id="ARBA00007447"/>
    </source>
</evidence>
<dbReference type="Pfam" id="PF00026">
    <property type="entry name" value="Asp"/>
    <property type="match status" value="1"/>
</dbReference>
<dbReference type="CDD" id="cd05471">
    <property type="entry name" value="pepsin_like"/>
    <property type="match status" value="1"/>
</dbReference>
<dbReference type="GO" id="GO:0004190">
    <property type="term" value="F:aspartic-type endopeptidase activity"/>
    <property type="evidence" value="ECO:0007669"/>
    <property type="project" value="UniProtKB-KW"/>
</dbReference>
<reference evidence="7 8" key="1">
    <citation type="submission" date="2019-01" db="EMBL/GenBank/DDBJ databases">
        <title>Genome sequencing of the rare red list fungi Fomitopsis rosea.</title>
        <authorList>
            <person name="Buettner E."/>
            <person name="Kellner H."/>
        </authorList>
    </citation>
    <scope>NUCLEOTIDE SEQUENCE [LARGE SCALE GENOMIC DNA]</scope>
    <source>
        <strain evidence="7 8">DSM 105464</strain>
    </source>
</reference>
<dbReference type="InterPro" id="IPR001969">
    <property type="entry name" value="Aspartic_peptidase_AS"/>
</dbReference>
<keyword evidence="4" id="KW-0645">Protease</keyword>
<dbReference type="STRING" id="34475.A0A4Y9YJL7"/>
<organism evidence="7 8">
    <name type="scientific">Rhodofomes roseus</name>
    <dbReference type="NCBI Taxonomy" id="34475"/>
    <lineage>
        <taxon>Eukaryota</taxon>
        <taxon>Fungi</taxon>
        <taxon>Dikarya</taxon>
        <taxon>Basidiomycota</taxon>
        <taxon>Agaricomycotina</taxon>
        <taxon>Agaricomycetes</taxon>
        <taxon>Polyporales</taxon>
        <taxon>Rhodofomes</taxon>
    </lineage>
</organism>
<feature type="active site" evidence="3">
    <location>
        <position position="131"/>
    </location>
</feature>